<reference evidence="2" key="1">
    <citation type="submission" date="2023-10" db="EMBL/GenBank/DDBJ databases">
        <title>Genome assembly of Pristionchus species.</title>
        <authorList>
            <person name="Yoshida K."/>
            <person name="Sommer R.J."/>
        </authorList>
    </citation>
    <scope>NUCLEOTIDE SEQUENCE</scope>
    <source>
        <strain evidence="2">RS5133</strain>
    </source>
</reference>
<keyword evidence="1" id="KW-0812">Transmembrane</keyword>
<organism evidence="2 3">
    <name type="scientific">Pristionchus fissidentatus</name>
    <dbReference type="NCBI Taxonomy" id="1538716"/>
    <lineage>
        <taxon>Eukaryota</taxon>
        <taxon>Metazoa</taxon>
        <taxon>Ecdysozoa</taxon>
        <taxon>Nematoda</taxon>
        <taxon>Chromadorea</taxon>
        <taxon>Rhabditida</taxon>
        <taxon>Rhabditina</taxon>
        <taxon>Diplogasteromorpha</taxon>
        <taxon>Diplogasteroidea</taxon>
        <taxon>Neodiplogasteridae</taxon>
        <taxon>Pristionchus</taxon>
    </lineage>
</organism>
<proteinExistence type="predicted"/>
<name>A0AAV5V4K7_9BILA</name>
<protein>
    <recommendedName>
        <fullName evidence="4">MARVEL domain-containing protein</fullName>
    </recommendedName>
</protein>
<feature type="transmembrane region" description="Helical" evidence="1">
    <location>
        <begin position="76"/>
        <end position="99"/>
    </location>
</feature>
<keyword evidence="3" id="KW-1185">Reference proteome</keyword>
<gene>
    <name evidence="2" type="ORF">PFISCL1PPCAC_5355</name>
</gene>
<comment type="caution">
    <text evidence="2">The sequence shown here is derived from an EMBL/GenBank/DDBJ whole genome shotgun (WGS) entry which is preliminary data.</text>
</comment>
<feature type="transmembrane region" description="Helical" evidence="1">
    <location>
        <begin position="111"/>
        <end position="136"/>
    </location>
</feature>
<evidence type="ECO:0008006" key="4">
    <source>
        <dbReference type="Google" id="ProtNLM"/>
    </source>
</evidence>
<accession>A0AAV5V4K7</accession>
<dbReference type="EMBL" id="BTSY01000002">
    <property type="protein sequence ID" value="GMT14058.1"/>
    <property type="molecule type" value="Genomic_DNA"/>
</dbReference>
<keyword evidence="1" id="KW-1133">Transmembrane helix</keyword>
<evidence type="ECO:0000313" key="3">
    <source>
        <dbReference type="Proteomes" id="UP001432322"/>
    </source>
</evidence>
<evidence type="ECO:0000313" key="2">
    <source>
        <dbReference type="EMBL" id="GMT14058.1"/>
    </source>
</evidence>
<feature type="transmembrane region" description="Helical" evidence="1">
    <location>
        <begin position="23"/>
        <end position="43"/>
    </location>
</feature>
<dbReference type="Proteomes" id="UP001432322">
    <property type="component" value="Unassembled WGS sequence"/>
</dbReference>
<dbReference type="AlphaFoldDB" id="A0AAV5V4K7"/>
<keyword evidence="1" id="KW-0472">Membrane</keyword>
<feature type="transmembrane region" description="Helical" evidence="1">
    <location>
        <begin position="49"/>
        <end position="69"/>
    </location>
</feature>
<sequence>MSIPLEDYTYRHSLCCGAHVKTAAWGFVIFQIIATVAFFWLTILSVGAIAIFFLFIMGLVIAIFVDAVGNERSCSIVLAIVVMAVEVIQRIYTGLYVLMFSSASTSQHSPAMIIFGYFLSASIWIYAITIFVNLYAYVNRRPERIVAAPVVRVVQTTQKYPIVRPAPRSPSAPPMEKPTAPMFVEAAVEPPPQYSP</sequence>
<evidence type="ECO:0000256" key="1">
    <source>
        <dbReference type="SAM" id="Phobius"/>
    </source>
</evidence>